<evidence type="ECO:0000313" key="2">
    <source>
        <dbReference type="EMBL" id="CUN03686.1"/>
    </source>
</evidence>
<organism evidence="2 3">
    <name type="scientific">Anaerobutyricum hallii</name>
    <dbReference type="NCBI Taxonomy" id="39488"/>
    <lineage>
        <taxon>Bacteria</taxon>
        <taxon>Bacillati</taxon>
        <taxon>Bacillota</taxon>
        <taxon>Clostridia</taxon>
        <taxon>Lachnospirales</taxon>
        <taxon>Lachnospiraceae</taxon>
        <taxon>Anaerobutyricum</taxon>
    </lineage>
</organism>
<sequence length="91" mass="10511">MMRKAKWKRVVAAGAILMSLGMVFPAADIQAEEVDFGSEIVEIVEEDSITPCADQIVIYYRVHNGRRQKRRWNKTQGEWVDKKWIDLGPAY</sequence>
<accession>A0A173TN89</accession>
<feature type="signal peptide" evidence="1">
    <location>
        <begin position="1"/>
        <end position="26"/>
    </location>
</feature>
<dbReference type="AlphaFoldDB" id="A0A173TN89"/>
<reference evidence="2 3" key="1">
    <citation type="submission" date="2015-09" db="EMBL/GenBank/DDBJ databases">
        <authorList>
            <consortium name="Pathogen Informatics"/>
        </authorList>
    </citation>
    <scope>NUCLEOTIDE SEQUENCE [LARGE SCALE GENOMIC DNA]</scope>
    <source>
        <strain evidence="2 3">2789STDY5834966</strain>
    </source>
</reference>
<proteinExistence type="predicted"/>
<dbReference type="OrthoDB" id="2067472at2"/>
<evidence type="ECO:0000256" key="1">
    <source>
        <dbReference type="SAM" id="SignalP"/>
    </source>
</evidence>
<feature type="chain" id="PRO_5039013411" evidence="1">
    <location>
        <begin position="27"/>
        <end position="91"/>
    </location>
</feature>
<dbReference type="EMBL" id="CYYC01000020">
    <property type="protein sequence ID" value="CUN03686.1"/>
    <property type="molecule type" value="Genomic_DNA"/>
</dbReference>
<protein>
    <submittedName>
        <fullName evidence="2">Uncharacterized protein</fullName>
    </submittedName>
</protein>
<keyword evidence="1" id="KW-0732">Signal</keyword>
<evidence type="ECO:0000313" key="3">
    <source>
        <dbReference type="Proteomes" id="UP000095390"/>
    </source>
</evidence>
<name>A0A173TN89_9FIRM</name>
<dbReference type="RefSeq" id="WP_156333991.1">
    <property type="nucleotide sequence ID" value="NZ_CYYC01000020.1"/>
</dbReference>
<dbReference type="Proteomes" id="UP000095390">
    <property type="component" value="Unassembled WGS sequence"/>
</dbReference>
<gene>
    <name evidence="2" type="ORF">ERS852578_01799</name>
</gene>